<keyword evidence="1" id="KW-0472">Membrane</keyword>
<name>A0A371B6W3_9BRAD</name>
<feature type="transmembrane region" description="Helical" evidence="1">
    <location>
        <begin position="86"/>
        <end position="105"/>
    </location>
</feature>
<dbReference type="Proteomes" id="UP000263993">
    <property type="component" value="Unassembled WGS sequence"/>
</dbReference>
<dbReference type="PANTHER" id="PTHR34989:SF1">
    <property type="entry name" value="PROTEIN HDED"/>
    <property type="match status" value="1"/>
</dbReference>
<keyword evidence="1" id="KW-0812">Transmembrane</keyword>
<dbReference type="OrthoDB" id="21979at2"/>
<dbReference type="InterPro" id="IPR005325">
    <property type="entry name" value="DUF308_memb"/>
</dbReference>
<evidence type="ECO:0000256" key="1">
    <source>
        <dbReference type="SAM" id="Phobius"/>
    </source>
</evidence>
<dbReference type="InterPro" id="IPR052712">
    <property type="entry name" value="Acid_resist_chaperone_HdeD"/>
</dbReference>
<dbReference type="GO" id="GO:0005886">
    <property type="term" value="C:plasma membrane"/>
    <property type="evidence" value="ECO:0007669"/>
    <property type="project" value="TreeGrafter"/>
</dbReference>
<evidence type="ECO:0000313" key="2">
    <source>
        <dbReference type="EMBL" id="RDV03318.1"/>
    </source>
</evidence>
<sequence>MPTDLPTPQGDNTELATMQKAVVKALHEHWKLYLAEGILLVALGVIAILIPPLATLAVTILFGWLFLISGVIGLVTTFWMRNAPGFWWALISAALAILAGGWLLAQPVGGALSLTLILIAFFIIEGIASIFFALDHRRELSGQWVWMLASGAIDLVLAMMLLMGLPSTAVWALGLLVGINMVFGGVALIAMALHARNEAA</sequence>
<feature type="transmembrane region" description="Helical" evidence="1">
    <location>
        <begin position="32"/>
        <end position="50"/>
    </location>
</feature>
<feature type="transmembrane region" description="Helical" evidence="1">
    <location>
        <begin position="144"/>
        <end position="163"/>
    </location>
</feature>
<feature type="transmembrane region" description="Helical" evidence="1">
    <location>
        <begin position="169"/>
        <end position="193"/>
    </location>
</feature>
<feature type="transmembrane region" description="Helical" evidence="1">
    <location>
        <begin position="56"/>
        <end position="79"/>
    </location>
</feature>
<reference evidence="3" key="1">
    <citation type="submission" date="2018-08" db="EMBL/GenBank/DDBJ databases">
        <authorList>
            <person name="Kim S.-J."/>
            <person name="Jung G.-Y."/>
        </authorList>
    </citation>
    <scope>NUCLEOTIDE SEQUENCE [LARGE SCALE GENOMIC DNA]</scope>
    <source>
        <strain evidence="3">GY_H</strain>
    </source>
</reference>
<proteinExistence type="predicted"/>
<keyword evidence="1" id="KW-1133">Transmembrane helix</keyword>
<gene>
    <name evidence="2" type="ORF">DXH78_01170</name>
</gene>
<accession>A0A371B6W3</accession>
<feature type="transmembrane region" description="Helical" evidence="1">
    <location>
        <begin position="111"/>
        <end position="132"/>
    </location>
</feature>
<keyword evidence="3" id="KW-1185">Reference proteome</keyword>
<protein>
    <submittedName>
        <fullName evidence="2">HdeD family acid-resistance protein</fullName>
    </submittedName>
</protein>
<dbReference type="Pfam" id="PF03729">
    <property type="entry name" value="DUF308"/>
    <property type="match status" value="1"/>
</dbReference>
<dbReference type="RefSeq" id="WP_115515344.1">
    <property type="nucleotide sequence ID" value="NZ_QRGO01000001.1"/>
</dbReference>
<dbReference type="EMBL" id="QRGO01000001">
    <property type="protein sequence ID" value="RDV03318.1"/>
    <property type="molecule type" value="Genomic_DNA"/>
</dbReference>
<dbReference type="AlphaFoldDB" id="A0A371B6W3"/>
<dbReference type="PANTHER" id="PTHR34989">
    <property type="entry name" value="PROTEIN HDED"/>
    <property type="match status" value="1"/>
</dbReference>
<comment type="caution">
    <text evidence="2">The sequence shown here is derived from an EMBL/GenBank/DDBJ whole genome shotgun (WGS) entry which is preliminary data.</text>
</comment>
<evidence type="ECO:0000313" key="3">
    <source>
        <dbReference type="Proteomes" id="UP000263993"/>
    </source>
</evidence>
<organism evidence="2 3">
    <name type="scientific">Undibacter mobilis</name>
    <dbReference type="NCBI Taxonomy" id="2292256"/>
    <lineage>
        <taxon>Bacteria</taxon>
        <taxon>Pseudomonadati</taxon>
        <taxon>Pseudomonadota</taxon>
        <taxon>Alphaproteobacteria</taxon>
        <taxon>Hyphomicrobiales</taxon>
        <taxon>Nitrobacteraceae</taxon>
        <taxon>Undibacter</taxon>
    </lineage>
</organism>